<reference evidence="1" key="2">
    <citation type="submission" date="2021-08" db="EMBL/GenBank/DDBJ databases">
        <authorList>
            <person name="Tani A."/>
            <person name="Ola A."/>
            <person name="Ogura Y."/>
            <person name="Katsura K."/>
            <person name="Hayashi T."/>
        </authorList>
    </citation>
    <scope>NUCLEOTIDE SEQUENCE</scope>
    <source>
        <strain evidence="1">KCTC 52305</strain>
    </source>
</reference>
<keyword evidence="2" id="KW-1185">Reference proteome</keyword>
<evidence type="ECO:0008006" key="3">
    <source>
        <dbReference type="Google" id="ProtNLM"/>
    </source>
</evidence>
<proteinExistence type="predicted"/>
<organism evidence="1 2">
    <name type="scientific">Methylobacterium crusticola</name>
    <dbReference type="NCBI Taxonomy" id="1697972"/>
    <lineage>
        <taxon>Bacteria</taxon>
        <taxon>Pseudomonadati</taxon>
        <taxon>Pseudomonadota</taxon>
        <taxon>Alphaproteobacteria</taxon>
        <taxon>Hyphomicrobiales</taxon>
        <taxon>Methylobacteriaceae</taxon>
        <taxon>Methylobacterium</taxon>
    </lineage>
</organism>
<sequence length="62" mass="6469">MPDPTTPDSPRDEAFHIPDDIAAALSAYAAVEQLTPGAAICAILGEYLRAKGYLRSGPPAQS</sequence>
<name>A0ABQ4R0J5_9HYPH</name>
<dbReference type="EMBL" id="BPQH01000010">
    <property type="protein sequence ID" value="GJD50679.1"/>
    <property type="molecule type" value="Genomic_DNA"/>
</dbReference>
<accession>A0ABQ4R0J5</accession>
<protein>
    <recommendedName>
        <fullName evidence="3">CopG family transcriptional regulator</fullName>
    </recommendedName>
</protein>
<dbReference type="Proteomes" id="UP001055167">
    <property type="component" value="Unassembled WGS sequence"/>
</dbReference>
<comment type="caution">
    <text evidence="1">The sequence shown here is derived from an EMBL/GenBank/DDBJ whole genome shotgun (WGS) entry which is preliminary data.</text>
</comment>
<dbReference type="RefSeq" id="WP_128560810.1">
    <property type="nucleotide sequence ID" value="NZ_BPQH01000010.1"/>
</dbReference>
<reference evidence="1" key="1">
    <citation type="journal article" date="2021" name="Front. Microbiol.">
        <title>Comprehensive Comparative Genomics and Phenotyping of Methylobacterium Species.</title>
        <authorList>
            <person name="Alessa O."/>
            <person name="Ogura Y."/>
            <person name="Fujitani Y."/>
            <person name="Takami H."/>
            <person name="Hayashi T."/>
            <person name="Sahin N."/>
            <person name="Tani A."/>
        </authorList>
    </citation>
    <scope>NUCLEOTIDE SEQUENCE</scope>
    <source>
        <strain evidence="1">KCTC 52305</strain>
    </source>
</reference>
<evidence type="ECO:0000313" key="2">
    <source>
        <dbReference type="Proteomes" id="UP001055167"/>
    </source>
</evidence>
<evidence type="ECO:0000313" key="1">
    <source>
        <dbReference type="EMBL" id="GJD50679.1"/>
    </source>
</evidence>
<gene>
    <name evidence="1" type="ORF">OPKNFCMD_3424</name>
</gene>